<name>Q00VY4_OSTTA</name>
<organism evidence="3 5">
    <name type="scientific">Ostreococcus tauri</name>
    <name type="common">Marine green alga</name>
    <dbReference type="NCBI Taxonomy" id="70448"/>
    <lineage>
        <taxon>Eukaryota</taxon>
        <taxon>Viridiplantae</taxon>
        <taxon>Chlorophyta</taxon>
        <taxon>Mamiellophyceae</taxon>
        <taxon>Mamiellales</taxon>
        <taxon>Bathycoccaceae</taxon>
        <taxon>Ostreococcus</taxon>
    </lineage>
</organism>
<evidence type="ECO:0000313" key="3">
    <source>
        <dbReference type="EMBL" id="CAL56974.1"/>
    </source>
</evidence>
<gene>
    <name evidence="4" type="ORF">BE221DRAFT_146293</name>
    <name evidence="3" type="ORF">OT_ostta14g01930</name>
</gene>
<reference evidence="3" key="2">
    <citation type="journal article" date="2014" name="BMC Genomics">
        <title>An improved genome of the model marine alga Ostreococcus tauri unfolds by assessing Illumina de novo assemblies.</title>
        <authorList>
            <person name="Blanc-Mathieu R."/>
            <person name="Verhelst B."/>
            <person name="Derelle E."/>
            <person name="Rombauts S."/>
            <person name="Bouget F.Y."/>
            <person name="Carre I."/>
            <person name="Chateau A."/>
            <person name="Eyre-Walker A."/>
            <person name="Grimsley N."/>
            <person name="Moreau H."/>
            <person name="Piegu B."/>
            <person name="Rivals E."/>
            <person name="Schackwitz W."/>
            <person name="Van de Peer Y."/>
            <person name="Piganeau G."/>
        </authorList>
    </citation>
    <scope>NUCLEOTIDE SEQUENCE</scope>
    <source>
        <strain evidence="3">RCC4221</strain>
    </source>
</reference>
<reference evidence="4" key="3">
    <citation type="submission" date="2017-04" db="EMBL/GenBank/DDBJ databases">
        <title>Population genomics of picophytoplankton unveils novel chromosome hypervariability.</title>
        <authorList>
            <consortium name="DOE Joint Genome Institute"/>
            <person name="Blanc-Mathieu R."/>
            <person name="Krasovec M."/>
            <person name="Hebrard M."/>
            <person name="Yau S."/>
            <person name="Desgranges E."/>
            <person name="Martin J."/>
            <person name="Schackwitz W."/>
            <person name="Kuo A."/>
            <person name="Salin G."/>
            <person name="Donnadieu C."/>
            <person name="Desdevises Y."/>
            <person name="Sanchez-Ferandin S."/>
            <person name="Moreau H."/>
            <person name="Rivals E."/>
            <person name="Grigoriev I.V."/>
            <person name="Grimsley N."/>
            <person name="Eyre-Walker A."/>
            <person name="Piganeau G."/>
        </authorList>
    </citation>
    <scope>NUCLEOTIDE SEQUENCE [LARGE SCALE GENOMIC DNA]</scope>
    <source>
        <strain evidence="4">RCC 1115</strain>
    </source>
</reference>
<evidence type="ECO:0000256" key="2">
    <source>
        <dbReference type="SAM" id="SignalP"/>
    </source>
</evidence>
<evidence type="ECO:0000313" key="4">
    <source>
        <dbReference type="EMBL" id="OUS45988.1"/>
    </source>
</evidence>
<dbReference type="Proteomes" id="UP000009170">
    <property type="component" value="Unassembled WGS sequence"/>
</dbReference>
<feature type="compositionally biased region" description="Polar residues" evidence="1">
    <location>
        <begin position="46"/>
        <end position="57"/>
    </location>
</feature>
<reference evidence="3 5" key="1">
    <citation type="journal article" date="2006" name="Proc. Natl. Acad. Sci. U.S.A.">
        <title>Genome analysis of the smallest free-living eukaryote Ostreococcus tauri unveils many unique features.</title>
        <authorList>
            <person name="Derelle E."/>
            <person name="Ferraz C."/>
            <person name="Rombauts S."/>
            <person name="Rouze P."/>
            <person name="Worden A.Z."/>
            <person name="Robbens S."/>
            <person name="Partensky F."/>
            <person name="Degroeve S."/>
            <person name="Echeynie S."/>
            <person name="Cooke R."/>
            <person name="Saeys Y."/>
            <person name="Wuyts J."/>
            <person name="Jabbari K."/>
            <person name="Bowler C."/>
            <person name="Panaud O."/>
            <person name="Piegu B."/>
            <person name="Ball S.G."/>
            <person name="Ral J.-P."/>
            <person name="Bouget F.-Y."/>
            <person name="Piganeau G."/>
            <person name="De Baets B."/>
            <person name="Picard A."/>
            <person name="Delseny M."/>
            <person name="Demaille J."/>
            <person name="Van de Peer Y."/>
            <person name="Moreau H."/>
        </authorList>
    </citation>
    <scope>NUCLEOTIDE SEQUENCE [LARGE SCALE GENOMIC DNA]</scope>
    <source>
        <strain evidence="3 5">OTTH0595</strain>
    </source>
</reference>
<dbReference type="EMBL" id="KZ155785">
    <property type="protein sequence ID" value="OUS45988.1"/>
    <property type="molecule type" value="Genomic_DNA"/>
</dbReference>
<evidence type="ECO:0000313" key="5">
    <source>
        <dbReference type="Proteomes" id="UP000009170"/>
    </source>
</evidence>
<dbReference type="RefSeq" id="XP_003083019.1">
    <property type="nucleotide sequence ID" value="XM_003082971.1"/>
</dbReference>
<accession>A0A454Y2Y7</accession>
<keyword evidence="2" id="KW-0732">Signal</keyword>
<dbReference type="OMA" id="HSPAKEC"/>
<dbReference type="InParanoid" id="Q00VY4"/>
<feature type="region of interest" description="Disordered" evidence="1">
    <location>
        <begin position="46"/>
        <end position="73"/>
    </location>
</feature>
<evidence type="ECO:0000256" key="1">
    <source>
        <dbReference type="SAM" id="MobiDB-lite"/>
    </source>
</evidence>
<keyword evidence="5" id="KW-1185">Reference proteome</keyword>
<sequence>MCDRFAFFAAQSWLAPVASAVDGAIEREEIFRGACSFSRSVSEQYGEQRRASGSSMHPNVKDDRSGATATDVDDADEGIELRGALASDASHVTFGITETWRDPASVDARFIATRARATSSDGTTGSTSAADKERVVLECELDGKRYRMSTRTCLGITTSLQERKFGDAHSPAKECPRYLSVIFPHVTLNVYSSAEDASWDGLHALERALRDPALATEAEETPTQTSASALSFLRPGDVPTSIGDDIEDEDDIATASAFSAQRFAADALVDAARALLTDPNAWSGVSERMLFHGVRDAFVDAPRSYDVRVCDDIDDDA</sequence>
<accession>A0A1Y5I8T4</accession>
<protein>
    <submittedName>
        <fullName evidence="3">Unnamed product</fullName>
    </submittedName>
</protein>
<feature type="chain" id="PRO_5030174941" evidence="2">
    <location>
        <begin position="21"/>
        <end position="317"/>
    </location>
</feature>
<dbReference type="AlphaFoldDB" id="Q00VY4"/>
<dbReference type="KEGG" id="ota:OT_ostta14g01930"/>
<dbReference type="GeneID" id="9837670"/>
<proteinExistence type="predicted"/>
<accession>Q00VY4</accession>
<dbReference type="Proteomes" id="UP000195557">
    <property type="component" value="Unassembled WGS sequence"/>
</dbReference>
<dbReference type="OrthoDB" id="10604828at2759"/>
<dbReference type="EMBL" id="CAID01000014">
    <property type="protein sequence ID" value="CAL56974.1"/>
    <property type="molecule type" value="Genomic_DNA"/>
</dbReference>
<feature type="signal peptide" evidence="2">
    <location>
        <begin position="1"/>
        <end position="20"/>
    </location>
</feature>